<dbReference type="EMBL" id="ADMD01000007">
    <property type="protein sequence ID" value="EJZ83939.1"/>
    <property type="molecule type" value="Genomic_DNA"/>
</dbReference>
<comment type="caution">
    <text evidence="2">The sequence shown here is derived from an EMBL/GenBank/DDBJ whole genome shotgun (WGS) entry which is preliminary data.</text>
</comment>
<dbReference type="NCBIfam" id="TIGR01409">
    <property type="entry name" value="TAT_signal_seq"/>
    <property type="match status" value="1"/>
</dbReference>
<protein>
    <submittedName>
        <fullName evidence="2">Tat (Twin-arginine translocation) pathway signal sequence</fullName>
    </submittedName>
</protein>
<gene>
    <name evidence="2" type="ORF">HMPREF9451_01464</name>
</gene>
<evidence type="ECO:0000313" key="2">
    <source>
        <dbReference type="EMBL" id="EJZ83939.1"/>
    </source>
</evidence>
<proteinExistence type="predicted"/>
<organism evidence="2 3">
    <name type="scientific">Slackia piriformis YIT 12062</name>
    <dbReference type="NCBI Taxonomy" id="742818"/>
    <lineage>
        <taxon>Bacteria</taxon>
        <taxon>Bacillati</taxon>
        <taxon>Actinomycetota</taxon>
        <taxon>Coriobacteriia</taxon>
        <taxon>Eggerthellales</taxon>
        <taxon>Eggerthellaceae</taxon>
        <taxon>Slackia</taxon>
    </lineage>
</organism>
<evidence type="ECO:0000256" key="1">
    <source>
        <dbReference type="SAM" id="SignalP"/>
    </source>
</evidence>
<sequence length="79" mass="7654">MKQDMSRRAFLGLGAMTAAVAGAGLAGCAPSGNGEKAADEAAGAAGNAGGDVMAFEPSFLTAPAVPGEVKEKRIATLSS</sequence>
<dbReference type="InterPro" id="IPR019546">
    <property type="entry name" value="TAT_signal_bac_arc"/>
</dbReference>
<reference evidence="2 3" key="1">
    <citation type="submission" date="2012-08" db="EMBL/GenBank/DDBJ databases">
        <title>The Genome Sequence of Slackia piriformis YIT 12062.</title>
        <authorList>
            <consortium name="The Broad Institute Genome Sequencing Platform"/>
            <person name="Earl A."/>
            <person name="Ward D."/>
            <person name="Feldgarden M."/>
            <person name="Gevers D."/>
            <person name="Morotomi M."/>
            <person name="Walker B."/>
            <person name="Young S.K."/>
            <person name="Zeng Q."/>
            <person name="Gargeya S."/>
            <person name="Fitzgerald M."/>
            <person name="Haas B."/>
            <person name="Abouelleil A."/>
            <person name="Alvarado L."/>
            <person name="Arachchi H.M."/>
            <person name="Berlin A.M."/>
            <person name="Chapman S.B."/>
            <person name="Goldberg J."/>
            <person name="Griggs A."/>
            <person name="Gujja S."/>
            <person name="Hansen M."/>
            <person name="Howarth C."/>
            <person name="Imamovic A."/>
            <person name="Larimer J."/>
            <person name="McCowen C."/>
            <person name="Montmayeur A."/>
            <person name="Murphy C."/>
            <person name="Neiman D."/>
            <person name="Pearson M."/>
            <person name="Priest M."/>
            <person name="Roberts A."/>
            <person name="Saif S."/>
            <person name="Shea T."/>
            <person name="Sisk P."/>
            <person name="Sykes S."/>
            <person name="Wortman J."/>
            <person name="Nusbaum C."/>
            <person name="Birren B."/>
        </authorList>
    </citation>
    <scope>NUCLEOTIDE SEQUENCE [LARGE SCALE GENOMIC DNA]</scope>
    <source>
        <strain evidence="2 3">YIT 12062</strain>
    </source>
</reference>
<keyword evidence="3" id="KW-1185">Reference proteome</keyword>
<evidence type="ECO:0000313" key="3">
    <source>
        <dbReference type="Proteomes" id="UP000006069"/>
    </source>
</evidence>
<dbReference type="AlphaFoldDB" id="K0YWR5"/>
<dbReference type="PROSITE" id="PS51257">
    <property type="entry name" value="PROKAR_LIPOPROTEIN"/>
    <property type="match status" value="1"/>
</dbReference>
<feature type="chain" id="PRO_5039132320" evidence="1">
    <location>
        <begin position="24"/>
        <end position="79"/>
    </location>
</feature>
<dbReference type="InParanoid" id="K0YWR5"/>
<keyword evidence="1" id="KW-0732">Signal</keyword>
<accession>K0YWR5</accession>
<dbReference type="PATRIC" id="fig|742818.3.peg.1543"/>
<dbReference type="HOGENOM" id="CLU_2604194_0_0_11"/>
<feature type="signal peptide" evidence="1">
    <location>
        <begin position="1"/>
        <end position="23"/>
    </location>
</feature>
<dbReference type="InterPro" id="IPR006311">
    <property type="entry name" value="TAT_signal"/>
</dbReference>
<dbReference type="Proteomes" id="UP000006069">
    <property type="component" value="Unassembled WGS sequence"/>
</dbReference>
<name>K0YWR5_9ACTN</name>
<dbReference type="RefSeq" id="WP_009139658.1">
    <property type="nucleotide sequence ID" value="NZ_JH815198.1"/>
</dbReference>
<dbReference type="PROSITE" id="PS51318">
    <property type="entry name" value="TAT"/>
    <property type="match status" value="1"/>
</dbReference>